<dbReference type="AlphaFoldDB" id="A0A1G2QNN8"/>
<accession>A0A1G2QNN8</accession>
<proteinExistence type="predicted"/>
<gene>
    <name evidence="1" type="ORF">A2117_00020</name>
</gene>
<name>A0A1G2QNN8_9BACT</name>
<comment type="caution">
    <text evidence="1">The sequence shown here is derived from an EMBL/GenBank/DDBJ whole genome shotgun (WGS) entry which is preliminary data.</text>
</comment>
<sequence length="158" mass="17710">MAEDQDKCPECGAPLTDIVTTQSGRQLKRCSTNVWNKDTRQSEGCGYVLWLEVEPKVLDEECPKCGAPLVFAVTKFGKKMKKCSKGGWDKETRKATGCDFVEWQNGEREELNEKCPDCGAMLVLVTTNGGKRLKKCSTAGWDAKEKMVTGCQYIEWQK</sequence>
<dbReference type="STRING" id="1802443.A2117_00020"/>
<protein>
    <submittedName>
        <fullName evidence="1">Uncharacterized protein</fullName>
    </submittedName>
</protein>
<reference evidence="1 2" key="1">
    <citation type="journal article" date="2016" name="Nat. Commun.">
        <title>Thousands of microbial genomes shed light on interconnected biogeochemical processes in an aquifer system.</title>
        <authorList>
            <person name="Anantharaman K."/>
            <person name="Brown C.T."/>
            <person name="Hug L.A."/>
            <person name="Sharon I."/>
            <person name="Castelle C.J."/>
            <person name="Probst A.J."/>
            <person name="Thomas B.C."/>
            <person name="Singh A."/>
            <person name="Wilkins M.J."/>
            <person name="Karaoz U."/>
            <person name="Brodie E.L."/>
            <person name="Williams K.H."/>
            <person name="Hubbard S.S."/>
            <person name="Banfield J.F."/>
        </authorList>
    </citation>
    <scope>NUCLEOTIDE SEQUENCE [LARGE SCALE GENOMIC DNA]</scope>
</reference>
<evidence type="ECO:0000313" key="1">
    <source>
        <dbReference type="EMBL" id="OHA62017.1"/>
    </source>
</evidence>
<dbReference type="Proteomes" id="UP000179245">
    <property type="component" value="Unassembled WGS sequence"/>
</dbReference>
<dbReference type="EMBL" id="MHTO01000023">
    <property type="protein sequence ID" value="OHA62017.1"/>
    <property type="molecule type" value="Genomic_DNA"/>
</dbReference>
<organism evidence="1 2">
    <name type="scientific">Candidatus Wildermuthbacteria bacterium GWA2_46_15</name>
    <dbReference type="NCBI Taxonomy" id="1802443"/>
    <lineage>
        <taxon>Bacteria</taxon>
        <taxon>Candidatus Wildermuthiibacteriota</taxon>
    </lineage>
</organism>
<evidence type="ECO:0000313" key="2">
    <source>
        <dbReference type="Proteomes" id="UP000179245"/>
    </source>
</evidence>